<dbReference type="InterPro" id="IPR049874">
    <property type="entry name" value="ROK_cs"/>
</dbReference>
<dbReference type="PROSITE" id="PS01125">
    <property type="entry name" value="ROK"/>
    <property type="match status" value="1"/>
</dbReference>
<dbReference type="Pfam" id="PF13412">
    <property type="entry name" value="HTH_24"/>
    <property type="match status" value="1"/>
</dbReference>
<gene>
    <name evidence="4" type="ORF">B5G26_11340</name>
</gene>
<dbReference type="SUPFAM" id="SSF46785">
    <property type="entry name" value="Winged helix' DNA-binding domain"/>
    <property type="match status" value="1"/>
</dbReference>
<dbReference type="Gene3D" id="3.30.420.40">
    <property type="match status" value="2"/>
</dbReference>
<dbReference type="EMBL" id="NFHM01000018">
    <property type="protein sequence ID" value="OUN41454.1"/>
    <property type="molecule type" value="Genomic_DNA"/>
</dbReference>
<name>A0A1Y3TY02_9FIRM</name>
<dbReference type="PANTHER" id="PTHR18964:SF149">
    <property type="entry name" value="BIFUNCTIONAL UDP-N-ACETYLGLUCOSAMINE 2-EPIMERASE_N-ACETYLMANNOSAMINE KINASE"/>
    <property type="match status" value="1"/>
</dbReference>
<comment type="caution">
    <text evidence="4">The sequence shown here is derived from an EMBL/GenBank/DDBJ whole genome shotgun (WGS) entry which is preliminary data.</text>
</comment>
<organism evidence="4 5">
    <name type="scientific">Anaerotignum lactatifermentans</name>
    <dbReference type="NCBI Taxonomy" id="160404"/>
    <lineage>
        <taxon>Bacteria</taxon>
        <taxon>Bacillati</taxon>
        <taxon>Bacillota</taxon>
        <taxon>Clostridia</taxon>
        <taxon>Lachnospirales</taxon>
        <taxon>Anaerotignaceae</taxon>
        <taxon>Anaerotignum</taxon>
    </lineage>
</organism>
<keyword evidence="3" id="KW-0119">Carbohydrate metabolism</keyword>
<protein>
    <recommendedName>
        <fullName evidence="6">HTH marR-type domain-containing protein</fullName>
    </recommendedName>
</protein>
<keyword evidence="3" id="KW-0859">Xylose metabolism</keyword>
<dbReference type="PANTHER" id="PTHR18964">
    <property type="entry name" value="ROK (REPRESSOR, ORF, KINASE) FAMILY"/>
    <property type="match status" value="1"/>
</dbReference>
<dbReference type="InterPro" id="IPR036390">
    <property type="entry name" value="WH_DNA-bd_sf"/>
</dbReference>
<accession>A0A1Y3TY02</accession>
<comment type="function">
    <text evidence="1">Transcriptional repressor of xylose-utilizing enzymes.</text>
</comment>
<proteinExistence type="inferred from homology"/>
<dbReference type="AlphaFoldDB" id="A0A1Y3TY02"/>
<sequence>MGTMACERRQSIGYDISDHCFRCHCKKNEENVLFSWRYGDGLSFWGECGKVGEHSMERKRISTTELRKQNRNQVFRIIYDADGPLTKQEIAQRLHMSLPTVTQNLKELFDENILTDAGADESTGGRKARLIKLNKNVYFSVGIELSPKHIRFIAINLKAEELAYEKLEYPFSNTPEYRMVYAKKLEEFLDRFGFSRERLLGVGITMPGIINEQEGIVEIAPVLQLHHMKLSLLTEVIPYPVYVQNDASAGGVAEWWNYDGPTAMAYVFLGKGVGGALMIDGKPFEGLNRRSAEFGHMCIHPGGKNCNCGRQGCFESYCSSSVLSDDLGMDIKDFFRHLEEKDPYYMEIWDTYVSHLVTAIHNIHMVLDCEIVIGGILTPYLEDHMPMIRKRLKEKSFFPDEERYIHLGRCQGKANCIGVALHFIADFLEQI</sequence>
<evidence type="ECO:0000256" key="2">
    <source>
        <dbReference type="ARBA" id="ARBA00006479"/>
    </source>
</evidence>
<dbReference type="SUPFAM" id="SSF53067">
    <property type="entry name" value="Actin-like ATPase domain"/>
    <property type="match status" value="1"/>
</dbReference>
<dbReference type="InterPro" id="IPR036388">
    <property type="entry name" value="WH-like_DNA-bd_sf"/>
</dbReference>
<dbReference type="Gene3D" id="1.10.10.10">
    <property type="entry name" value="Winged helix-like DNA-binding domain superfamily/Winged helix DNA-binding domain"/>
    <property type="match status" value="1"/>
</dbReference>
<dbReference type="Proteomes" id="UP000195455">
    <property type="component" value="Unassembled WGS sequence"/>
</dbReference>
<evidence type="ECO:0000256" key="3">
    <source>
        <dbReference type="ARBA" id="ARBA00022629"/>
    </source>
</evidence>
<evidence type="ECO:0000313" key="4">
    <source>
        <dbReference type="EMBL" id="OUN41454.1"/>
    </source>
</evidence>
<dbReference type="Pfam" id="PF00480">
    <property type="entry name" value="ROK"/>
    <property type="match status" value="1"/>
</dbReference>
<dbReference type="InterPro" id="IPR000600">
    <property type="entry name" value="ROK"/>
</dbReference>
<evidence type="ECO:0000256" key="1">
    <source>
        <dbReference type="ARBA" id="ARBA00002486"/>
    </source>
</evidence>
<dbReference type="GO" id="GO:0042732">
    <property type="term" value="P:D-xylose metabolic process"/>
    <property type="evidence" value="ECO:0007669"/>
    <property type="project" value="UniProtKB-KW"/>
</dbReference>
<dbReference type="InterPro" id="IPR043129">
    <property type="entry name" value="ATPase_NBD"/>
</dbReference>
<evidence type="ECO:0000313" key="5">
    <source>
        <dbReference type="Proteomes" id="UP000195455"/>
    </source>
</evidence>
<comment type="similarity">
    <text evidence="2">Belongs to the ROK (NagC/XylR) family.</text>
</comment>
<evidence type="ECO:0008006" key="6">
    <source>
        <dbReference type="Google" id="ProtNLM"/>
    </source>
</evidence>
<reference evidence="5" key="1">
    <citation type="submission" date="2017-04" db="EMBL/GenBank/DDBJ databases">
        <title>Function of individual gut microbiota members based on whole genome sequencing of pure cultures obtained from chicken caecum.</title>
        <authorList>
            <person name="Medvecky M."/>
            <person name="Cejkova D."/>
            <person name="Polansky O."/>
            <person name="Karasova D."/>
            <person name="Kubasova T."/>
            <person name="Cizek A."/>
            <person name="Rychlik I."/>
        </authorList>
    </citation>
    <scope>NUCLEOTIDE SEQUENCE [LARGE SCALE GENOMIC DNA]</scope>
    <source>
        <strain evidence="5">An75</strain>
    </source>
</reference>